<dbReference type="KEGG" id="als:DJ013_12855"/>
<organism evidence="1 2">
    <name type="scientific">Arcticibacterium luteifluviistationis</name>
    <dbReference type="NCBI Taxonomy" id="1784714"/>
    <lineage>
        <taxon>Bacteria</taxon>
        <taxon>Pseudomonadati</taxon>
        <taxon>Bacteroidota</taxon>
        <taxon>Cytophagia</taxon>
        <taxon>Cytophagales</taxon>
        <taxon>Leadbetterellaceae</taxon>
        <taxon>Arcticibacterium</taxon>
    </lineage>
</organism>
<dbReference type="AlphaFoldDB" id="A0A2Z4GCP2"/>
<accession>A0A2Z4GCP2</accession>
<dbReference type="EMBL" id="CP029480">
    <property type="protein sequence ID" value="AWV99006.1"/>
    <property type="molecule type" value="Genomic_DNA"/>
</dbReference>
<reference evidence="1 2" key="1">
    <citation type="submission" date="2018-05" db="EMBL/GenBank/DDBJ databases">
        <title>Complete genome sequence of Arcticibacterium luteifluviistationis SM1504T, a cytophagaceae bacterium isolated from Arctic surface seawater.</title>
        <authorList>
            <person name="Li Y."/>
            <person name="Qin Q.-L."/>
        </authorList>
    </citation>
    <scope>NUCLEOTIDE SEQUENCE [LARGE SCALE GENOMIC DNA]</scope>
    <source>
        <strain evidence="1 2">SM1504</strain>
    </source>
</reference>
<name>A0A2Z4GCP2_9BACT</name>
<proteinExistence type="predicted"/>
<dbReference type="Proteomes" id="UP000249873">
    <property type="component" value="Chromosome"/>
</dbReference>
<keyword evidence="2" id="KW-1185">Reference proteome</keyword>
<gene>
    <name evidence="1" type="ORF">DJ013_12855</name>
</gene>
<protein>
    <submittedName>
        <fullName evidence="1">Uncharacterized protein</fullName>
    </submittedName>
</protein>
<evidence type="ECO:0000313" key="1">
    <source>
        <dbReference type="EMBL" id="AWV99006.1"/>
    </source>
</evidence>
<sequence length="160" mass="18796">MIAYIFTAVLLLFAISRIYRNFKIKKSSKDTVQNLMNDPEYATFIAEDLYDEILKKNHNSLAQMLDKLRILKSYSFNKFTINAIQEINDNQFIINVLCRSKENGFRSTAETHFYDLDFKVSFDFEKNNILFYSGPNYELSEKNIKTEFANTFFAELTKGL</sequence>
<evidence type="ECO:0000313" key="2">
    <source>
        <dbReference type="Proteomes" id="UP000249873"/>
    </source>
</evidence>